<dbReference type="Proteomes" id="UP000017118">
    <property type="component" value="Chromosome"/>
</dbReference>
<accession>U5MYX7</accession>
<dbReference type="InterPro" id="IPR055431">
    <property type="entry name" value="RsgI_M"/>
</dbReference>
<feature type="domain" description="Anti-sigma factor RsgI-like middle" evidence="2">
    <location>
        <begin position="95"/>
        <end position="229"/>
    </location>
</feature>
<feature type="region of interest" description="Disordered" evidence="1">
    <location>
        <begin position="259"/>
        <end position="400"/>
    </location>
</feature>
<keyword evidence="4" id="KW-1185">Reference proteome</keyword>
<dbReference type="eggNOG" id="ENOG5032NCF">
    <property type="taxonomic scope" value="Bacteria"/>
</dbReference>
<name>U5MYX7_CLOSA</name>
<feature type="compositionally biased region" description="Low complexity" evidence="1">
    <location>
        <begin position="263"/>
        <end position="278"/>
    </location>
</feature>
<dbReference type="PATRIC" id="fig|1345695.10.peg.859"/>
<dbReference type="Pfam" id="PF23750">
    <property type="entry name" value="RsgI_M"/>
    <property type="match status" value="1"/>
</dbReference>
<dbReference type="GeneID" id="55476054"/>
<evidence type="ECO:0000256" key="1">
    <source>
        <dbReference type="SAM" id="MobiDB-lite"/>
    </source>
</evidence>
<organism evidence="3 4">
    <name type="scientific">Clostridium saccharobutylicum DSM 13864</name>
    <dbReference type="NCBI Taxonomy" id="1345695"/>
    <lineage>
        <taxon>Bacteria</taxon>
        <taxon>Bacillati</taxon>
        <taxon>Bacillota</taxon>
        <taxon>Clostridia</taxon>
        <taxon>Eubacteriales</taxon>
        <taxon>Clostridiaceae</taxon>
        <taxon>Clostridium</taxon>
    </lineage>
</organism>
<dbReference type="HOGENOM" id="CLU_059891_0_0_9"/>
<evidence type="ECO:0000313" key="3">
    <source>
        <dbReference type="EMBL" id="AGX44707.1"/>
    </source>
</evidence>
<reference evidence="3 4" key="1">
    <citation type="journal article" date="2013" name="Genome Announc.">
        <title>Complete Genome Sequence of the Solvent Producer Clostridium saccharobutylicum NCP262 (DSM 13864).</title>
        <authorList>
            <person name="Poehlein A."/>
            <person name="Hartwich K."/>
            <person name="Krabben P."/>
            <person name="Ehrenreich A."/>
            <person name="Liebl W."/>
            <person name="Durre P."/>
            <person name="Gottschalk G."/>
            <person name="Daniel R."/>
        </authorList>
    </citation>
    <scope>NUCLEOTIDE SEQUENCE [LARGE SCALE GENOMIC DNA]</scope>
    <source>
        <strain evidence="3">DSM 13864</strain>
    </source>
</reference>
<evidence type="ECO:0000313" key="4">
    <source>
        <dbReference type="Proteomes" id="UP000017118"/>
    </source>
</evidence>
<feature type="compositionally biased region" description="Polar residues" evidence="1">
    <location>
        <begin position="309"/>
        <end position="321"/>
    </location>
</feature>
<dbReference type="RefSeq" id="WP_022748559.1">
    <property type="nucleotide sequence ID" value="NC_022571.1"/>
</dbReference>
<dbReference type="EMBL" id="CP006721">
    <property type="protein sequence ID" value="AGX44707.1"/>
    <property type="molecule type" value="Genomic_DNA"/>
</dbReference>
<sequence>MDDRLFELLDNLNIKDTKLLLDEDINLEIDSFTRKRIEKSVMKKAGYYNKQITFKDKISNILGGNLMKRKIALALGACIILGSGGGAYAYTKSPVAYVSMDINPSVELGVNAFDKVVSVEAYNEDGKKILEDTNLENYEVKNAISTLLEHAISAGYISEDGSSKIEITTSTDKQKVADKLDDSLKDVADETLDSNDVKANVETENVALARRDEARKLGITPGKLNLIQKLQELDPSATVEDYKDKSVKEIQKKTIELRKGNTADETTNDANQTTNDNEVNSDAATEENNTSSNDKDNNDKAKKEENSNVNKLNNDTDTENVASEKENNSSNNGKNNDINNGKSNNNSSNSSNNNSSENSQASIHRNIRSEEGGNNGNSSKSERGDNGNSNAQNKEKNKKN</sequence>
<feature type="compositionally biased region" description="Basic and acidic residues" evidence="1">
    <location>
        <begin position="293"/>
        <end position="306"/>
    </location>
</feature>
<evidence type="ECO:0000259" key="2">
    <source>
        <dbReference type="Pfam" id="PF23750"/>
    </source>
</evidence>
<feature type="compositionally biased region" description="Low complexity" evidence="1">
    <location>
        <begin position="328"/>
        <end position="359"/>
    </location>
</feature>
<dbReference type="KEGG" id="csb:CLSA_c37460"/>
<proteinExistence type="predicted"/>
<dbReference type="AlphaFoldDB" id="U5MYX7"/>
<gene>
    <name evidence="3" type="ORF">CLSA_c37460</name>
</gene>
<protein>
    <recommendedName>
        <fullName evidence="2">Anti-sigma factor RsgI-like middle domain-containing protein</fullName>
    </recommendedName>
</protein>
<dbReference type="OrthoDB" id="9800626at2"/>